<protein>
    <submittedName>
        <fullName evidence="3">J domain-containing protein</fullName>
    </submittedName>
</protein>
<keyword evidence="1" id="KW-0472">Membrane</keyword>
<dbReference type="AlphaFoldDB" id="A0A7M1LGI4"/>
<dbReference type="SUPFAM" id="SSF46565">
    <property type="entry name" value="Chaperone J-domain"/>
    <property type="match status" value="1"/>
</dbReference>
<dbReference type="Pfam" id="PF00226">
    <property type="entry name" value="DnaJ"/>
    <property type="match status" value="1"/>
</dbReference>
<name>A0A7M1LGI4_9BACT</name>
<feature type="domain" description="J" evidence="2">
    <location>
        <begin position="118"/>
        <end position="197"/>
    </location>
</feature>
<dbReference type="Gene3D" id="1.10.287.110">
    <property type="entry name" value="DnaJ domain"/>
    <property type="match status" value="1"/>
</dbReference>
<keyword evidence="1" id="KW-0812">Transmembrane</keyword>
<sequence length="197" mass="24078">MKEFIKDSAFKIYNTPSYMVSLYMFIGVVFLIKVTDGFFCKFLYLLAAIFLMLFFISFAGFVYREFNRLYERISMYFVVRYQRNLYKKYQISLQDAQIQKEQKEFWQDRYMREEYEKKYWQKLFFSKKNKEGFDSLTKKELKTIYKKAVNLCHPDKAKKKDEANEVFIELQSAYESRDSSRVISIYINLLVDRYKLD</sequence>
<dbReference type="RefSeq" id="WP_025802586.1">
    <property type="nucleotide sequence ID" value="NZ_CP063078.1"/>
</dbReference>
<evidence type="ECO:0000259" key="2">
    <source>
        <dbReference type="PROSITE" id="PS50076"/>
    </source>
</evidence>
<dbReference type="InterPro" id="IPR036869">
    <property type="entry name" value="J_dom_sf"/>
</dbReference>
<keyword evidence="1" id="KW-1133">Transmembrane helix</keyword>
<organism evidence="3 4">
    <name type="scientific">Campylobacter corcagiensis</name>
    <dbReference type="NCBI Taxonomy" id="1448857"/>
    <lineage>
        <taxon>Bacteria</taxon>
        <taxon>Pseudomonadati</taxon>
        <taxon>Campylobacterota</taxon>
        <taxon>Epsilonproteobacteria</taxon>
        <taxon>Campylobacterales</taxon>
        <taxon>Campylobacteraceae</taxon>
        <taxon>Campylobacter</taxon>
    </lineage>
</organism>
<evidence type="ECO:0000313" key="4">
    <source>
        <dbReference type="Proteomes" id="UP000594749"/>
    </source>
</evidence>
<feature type="transmembrane region" description="Helical" evidence="1">
    <location>
        <begin position="12"/>
        <end position="32"/>
    </location>
</feature>
<dbReference type="CDD" id="cd06257">
    <property type="entry name" value="DnaJ"/>
    <property type="match status" value="1"/>
</dbReference>
<evidence type="ECO:0000313" key="3">
    <source>
        <dbReference type="EMBL" id="QOQ87709.1"/>
    </source>
</evidence>
<accession>A0A7M1LGI4</accession>
<feature type="transmembrane region" description="Helical" evidence="1">
    <location>
        <begin position="44"/>
        <end position="63"/>
    </location>
</feature>
<dbReference type="OrthoDB" id="9762009at2"/>
<gene>
    <name evidence="3" type="ORF">IMC76_02535</name>
</gene>
<dbReference type="InterPro" id="IPR001623">
    <property type="entry name" value="DnaJ_domain"/>
</dbReference>
<dbReference type="PROSITE" id="PS50076">
    <property type="entry name" value="DNAJ_2"/>
    <property type="match status" value="1"/>
</dbReference>
<reference evidence="3 4" key="1">
    <citation type="submission" date="2020-10" db="EMBL/GenBank/DDBJ databases">
        <title>Campylobacter and Helicobacter PacBio genomes.</title>
        <authorList>
            <person name="Lane C."/>
        </authorList>
    </citation>
    <scope>NUCLEOTIDE SEQUENCE [LARGE SCALE GENOMIC DNA]</scope>
    <source>
        <strain evidence="3 4">2016D-0077</strain>
    </source>
</reference>
<dbReference type="Proteomes" id="UP000594749">
    <property type="component" value="Chromosome"/>
</dbReference>
<proteinExistence type="predicted"/>
<keyword evidence="4" id="KW-1185">Reference proteome</keyword>
<evidence type="ECO:0000256" key="1">
    <source>
        <dbReference type="SAM" id="Phobius"/>
    </source>
</evidence>
<dbReference type="EMBL" id="CP063078">
    <property type="protein sequence ID" value="QOQ87709.1"/>
    <property type="molecule type" value="Genomic_DNA"/>
</dbReference>